<reference evidence="2 3" key="1">
    <citation type="submission" date="2015-01" db="EMBL/GenBank/DDBJ databases">
        <title>Erwinia tracheiphila.</title>
        <authorList>
            <person name="Shapiro L.R."/>
        </authorList>
    </citation>
    <scope>NUCLEOTIDE SEQUENCE [LARGE SCALE GENOMIC DNA]</scope>
    <source>
        <strain evidence="2 3">BuffGH</strain>
    </source>
</reference>
<name>A0A0M2KCG6_9GAMM</name>
<sequence length="110" mass="12418">MKVSEAALLKSGFSHADLQKIKNNVDSYGGSLGESIHDLANRFKIVLWVLFGCMVVFIWIILSSNQVYIISTGIGLLITMLIVIFVQPPVLSYKSWRYCRMYRANDDLDG</sequence>
<evidence type="ECO:0000256" key="1">
    <source>
        <dbReference type="SAM" id="Phobius"/>
    </source>
</evidence>
<organism evidence="2 3">
    <name type="scientific">Erwinia tracheiphila</name>
    <dbReference type="NCBI Taxonomy" id="65700"/>
    <lineage>
        <taxon>Bacteria</taxon>
        <taxon>Pseudomonadati</taxon>
        <taxon>Pseudomonadota</taxon>
        <taxon>Gammaproteobacteria</taxon>
        <taxon>Enterobacterales</taxon>
        <taxon>Erwiniaceae</taxon>
        <taxon>Erwinia</taxon>
    </lineage>
</organism>
<comment type="caution">
    <text evidence="2">The sequence shown here is derived from an EMBL/GenBank/DDBJ whole genome shotgun (WGS) entry which is preliminary data.</text>
</comment>
<dbReference type="Proteomes" id="UP000033924">
    <property type="component" value="Unassembled WGS sequence"/>
</dbReference>
<dbReference type="PATRIC" id="fig|65700.7.peg.1281"/>
<protein>
    <submittedName>
        <fullName evidence="2">Uncharacterized protein</fullName>
    </submittedName>
</protein>
<proteinExistence type="predicted"/>
<evidence type="ECO:0000313" key="2">
    <source>
        <dbReference type="EMBL" id="KKF34938.1"/>
    </source>
</evidence>
<keyword evidence="3" id="KW-1185">Reference proteome</keyword>
<dbReference type="RefSeq" id="WP_046371934.1">
    <property type="nucleotide sequence ID" value="NZ_CP089932.1"/>
</dbReference>
<dbReference type="EMBL" id="JXNU01000003">
    <property type="protein sequence ID" value="KKF34938.1"/>
    <property type="molecule type" value="Genomic_DNA"/>
</dbReference>
<gene>
    <name evidence="2" type="ORF">SY86_05085</name>
</gene>
<feature type="transmembrane region" description="Helical" evidence="1">
    <location>
        <begin position="68"/>
        <end position="91"/>
    </location>
</feature>
<accession>A0A0M2KCG6</accession>
<feature type="transmembrane region" description="Helical" evidence="1">
    <location>
        <begin position="45"/>
        <end position="62"/>
    </location>
</feature>
<keyword evidence="1" id="KW-0812">Transmembrane</keyword>
<keyword evidence="1" id="KW-0472">Membrane</keyword>
<evidence type="ECO:0000313" key="3">
    <source>
        <dbReference type="Proteomes" id="UP000033924"/>
    </source>
</evidence>
<dbReference type="AlphaFoldDB" id="A0A0M2KCG6"/>
<keyword evidence="1" id="KW-1133">Transmembrane helix</keyword>